<dbReference type="PANTHER" id="PTHR20956:SF12">
    <property type="entry name" value="FLYWCH-TYPE DOMAIN-CONTAINING PROTEIN"/>
    <property type="match status" value="1"/>
</dbReference>
<feature type="compositionally biased region" description="Basic and acidic residues" evidence="1">
    <location>
        <begin position="267"/>
        <end position="281"/>
    </location>
</feature>
<evidence type="ECO:0000256" key="1">
    <source>
        <dbReference type="SAM" id="MobiDB-lite"/>
    </source>
</evidence>
<name>A0A815EJY1_ADIRI</name>
<dbReference type="OrthoDB" id="90756at2759"/>
<dbReference type="InterPro" id="IPR003609">
    <property type="entry name" value="Pan_app"/>
</dbReference>
<keyword evidence="2" id="KW-0732">Signal</keyword>
<dbReference type="Gene3D" id="2.20.25.240">
    <property type="match status" value="1"/>
</dbReference>
<dbReference type="Gene3D" id="3.50.4.10">
    <property type="entry name" value="Hepatocyte Growth Factor"/>
    <property type="match status" value="1"/>
</dbReference>
<feature type="signal peptide" evidence="2">
    <location>
        <begin position="1"/>
        <end position="19"/>
    </location>
</feature>
<proteinExistence type="predicted"/>
<sequence length="604" mass="67841">MSTVILLLLSLSSVDLSYQDQSTARLSNFGYTFTSYSSASTPLLTLAQGSILRCHMQCNQRIACRLFDYDSDTNQCRLWSDDLTTGMISLAIASKPQSRVGVIRIAPDIYTPIHNQPCDKCADSRYVECDPLSLTFCQCPPMTFWDGSVCSPQRYLNQSCAIIDSCRSDLALECRDVGCNSVFQCLNQTNVVTVAGFCKKNKSHHLLTDSLRLQLAAFNNIMNRTSSSVTSTLSMTTAFLSTIDDENEVLDQVQVHYTTDESDDSSSDSRSELDEIDDDCHGVTDKTHVTYGSTNRGGRELYMNGYSYQVKTVNTMTTRWRCTVRTPLCGASIYTNNIDNTFSRWNGVYHSHVPDENRELIREIIAKIKARVLSEPYPVMMIAEEEIRNAKLDKTQLAAMPLPCQLESALQKHRRKTVPALPKSLIFEIPSLYQHTWSGGQFILADVLKERGDERLIMFSSDEQIELLLNSSTWFCDGTFKTRPALFEQVYIIQCLTGDQDIRKIDCYLLLQWNDFCAFSIRSLTGAASRGRSLAVNTIVSDYEDAWLCAVKNTVNMSFNIGPKNSIEFILNEMVFILSFSCQTYVDRGVGSTLPSVAIETSKS</sequence>
<dbReference type="SUPFAM" id="SSF57414">
    <property type="entry name" value="Hairpin loop containing domain-like"/>
    <property type="match status" value="1"/>
</dbReference>
<evidence type="ECO:0000259" key="3">
    <source>
        <dbReference type="Pfam" id="PF00024"/>
    </source>
</evidence>
<dbReference type="AlphaFoldDB" id="A0A815EJY1"/>
<dbReference type="Proteomes" id="UP000663852">
    <property type="component" value="Unassembled WGS sequence"/>
</dbReference>
<feature type="region of interest" description="Disordered" evidence="1">
    <location>
        <begin position="258"/>
        <end position="281"/>
    </location>
</feature>
<accession>A0A815EJY1</accession>
<reference evidence="4" key="1">
    <citation type="submission" date="2021-02" db="EMBL/GenBank/DDBJ databases">
        <authorList>
            <person name="Nowell W R."/>
        </authorList>
    </citation>
    <scope>NUCLEOTIDE SEQUENCE</scope>
</reference>
<dbReference type="Pfam" id="PF00024">
    <property type="entry name" value="PAN_1"/>
    <property type="match status" value="1"/>
</dbReference>
<dbReference type="PANTHER" id="PTHR20956">
    <property type="entry name" value="HEH2P"/>
    <property type="match status" value="1"/>
</dbReference>
<evidence type="ECO:0000256" key="2">
    <source>
        <dbReference type="SAM" id="SignalP"/>
    </source>
</evidence>
<feature type="domain" description="Apple" evidence="3">
    <location>
        <begin position="45"/>
        <end position="85"/>
    </location>
</feature>
<evidence type="ECO:0000313" key="4">
    <source>
        <dbReference type="EMBL" id="CAF1312954.1"/>
    </source>
</evidence>
<evidence type="ECO:0000313" key="5">
    <source>
        <dbReference type="Proteomes" id="UP000663852"/>
    </source>
</evidence>
<protein>
    <recommendedName>
        <fullName evidence="3">Apple domain-containing protein</fullName>
    </recommendedName>
</protein>
<gene>
    <name evidence="4" type="ORF">EDS130_LOCUS31246</name>
</gene>
<feature type="chain" id="PRO_5032602004" description="Apple domain-containing protein" evidence="2">
    <location>
        <begin position="20"/>
        <end position="604"/>
    </location>
</feature>
<dbReference type="EMBL" id="CAJNOJ010000227">
    <property type="protein sequence ID" value="CAF1312954.1"/>
    <property type="molecule type" value="Genomic_DNA"/>
</dbReference>
<comment type="caution">
    <text evidence="4">The sequence shown here is derived from an EMBL/GenBank/DDBJ whole genome shotgun (WGS) entry which is preliminary data.</text>
</comment>
<organism evidence="4 5">
    <name type="scientific">Adineta ricciae</name>
    <name type="common">Rotifer</name>
    <dbReference type="NCBI Taxonomy" id="249248"/>
    <lineage>
        <taxon>Eukaryota</taxon>
        <taxon>Metazoa</taxon>
        <taxon>Spiralia</taxon>
        <taxon>Gnathifera</taxon>
        <taxon>Rotifera</taxon>
        <taxon>Eurotatoria</taxon>
        <taxon>Bdelloidea</taxon>
        <taxon>Adinetida</taxon>
        <taxon>Adinetidae</taxon>
        <taxon>Adineta</taxon>
    </lineage>
</organism>